<comment type="cofactor">
    <cofactor evidence="1">
        <name>Mn(2+)</name>
        <dbReference type="ChEBI" id="CHEBI:29035"/>
    </cofactor>
    <text evidence="1">The Mn(2+) ion enhances activity.</text>
</comment>
<feature type="binding site" evidence="1">
    <location>
        <position position="103"/>
    </location>
    <ligand>
        <name>Mn(2+)</name>
        <dbReference type="ChEBI" id="CHEBI:29035"/>
        <label>2</label>
    </ligand>
</feature>
<evidence type="ECO:0000259" key="2">
    <source>
        <dbReference type="Pfam" id="PF07687"/>
    </source>
</evidence>
<feature type="binding site" evidence="1">
    <location>
        <position position="361"/>
    </location>
    <ligand>
        <name>Mn(2+)</name>
        <dbReference type="ChEBI" id="CHEBI:29035"/>
        <label>2</label>
    </ligand>
</feature>
<keyword evidence="1" id="KW-0464">Manganese</keyword>
<dbReference type="InterPro" id="IPR017439">
    <property type="entry name" value="Amidohydrolase"/>
</dbReference>
<evidence type="ECO:0000313" key="3">
    <source>
        <dbReference type="EMBL" id="QGU94591.1"/>
    </source>
</evidence>
<feature type="binding site" evidence="1">
    <location>
        <position position="101"/>
    </location>
    <ligand>
        <name>Mn(2+)</name>
        <dbReference type="ChEBI" id="CHEBI:29035"/>
        <label>2</label>
    </ligand>
</feature>
<dbReference type="PANTHER" id="PTHR11014:SF63">
    <property type="entry name" value="METALLOPEPTIDASE, PUTATIVE (AFU_ORTHOLOGUE AFUA_6G09600)-RELATED"/>
    <property type="match status" value="1"/>
</dbReference>
<gene>
    <name evidence="3" type="ORF">GOM49_05295</name>
</gene>
<dbReference type="PIRSF" id="PIRSF005962">
    <property type="entry name" value="Pept_M20D_amidohydro"/>
    <property type="match status" value="1"/>
</dbReference>
<keyword evidence="4" id="KW-1185">Reference proteome</keyword>
<reference evidence="3 4" key="1">
    <citation type="submission" date="2019-12" db="EMBL/GenBank/DDBJ databases">
        <title>Genome sequenceing of Clostridium bovifaecis.</title>
        <authorList>
            <person name="Yao Y."/>
        </authorList>
    </citation>
    <scope>NUCLEOTIDE SEQUENCE [LARGE SCALE GENOMIC DNA]</scope>
    <source>
        <strain evidence="3 4">BXX</strain>
    </source>
</reference>
<dbReference type="Pfam" id="PF07687">
    <property type="entry name" value="M20_dimer"/>
    <property type="match status" value="1"/>
</dbReference>
<sequence length="391" mass="43577">MNIKEEIAQLKKELINLRREFHKYPELGFQEYRTSKIISSYLEECGLEVKEGIAKTGVTALLKGGEPGRTILLRSDMDALPISEENDIPYKSVNKGVMHACGHDGHMAMLLIAAKILAKHKKEIKGNVKFAFQPNEEDAGAEIMISEGILENPTVDAALGIHLWSPIETGKIGIVSGPIMASSYYFKLIIHGKGGHGGAPHLSINPINCAINIMQAAQNMQTNEMDALKPTVITFCRVNCGSSPIIIPEKIEIEGSIRCLHNGTEEVQKRFEEIIKNICNLHRTTYDLEFKCGNILLNNDYEMTELVKKAGAEVVKNKNILDSEISVMLGEDFAEFAARVPSAFYFIGIANRDKETDFPHHHPHFNIDEDALSIGVEMHIRAVLEYLNNRK</sequence>
<keyword evidence="3" id="KW-0378">Hydrolase</keyword>
<dbReference type="InterPro" id="IPR036264">
    <property type="entry name" value="Bact_exopeptidase_dim_dom"/>
</dbReference>
<name>A0A6I6EWK9_9CLOT</name>
<evidence type="ECO:0000313" key="4">
    <source>
        <dbReference type="Proteomes" id="UP000422764"/>
    </source>
</evidence>
<dbReference type="GO" id="GO:0016787">
    <property type="term" value="F:hydrolase activity"/>
    <property type="evidence" value="ECO:0007669"/>
    <property type="project" value="UniProtKB-KW"/>
</dbReference>
<dbReference type="InterPro" id="IPR011650">
    <property type="entry name" value="Peptidase_M20_dimer"/>
</dbReference>
<dbReference type="Proteomes" id="UP000422764">
    <property type="component" value="Chromosome"/>
</dbReference>
<dbReference type="Gene3D" id="3.30.70.360">
    <property type="match status" value="1"/>
</dbReference>
<feature type="domain" description="Peptidase M20 dimerisation" evidence="2">
    <location>
        <begin position="185"/>
        <end position="278"/>
    </location>
</feature>
<dbReference type="AlphaFoldDB" id="A0A6I6EWK9"/>
<dbReference type="NCBIfam" id="TIGR01891">
    <property type="entry name" value="amidohydrolases"/>
    <property type="match status" value="1"/>
</dbReference>
<dbReference type="Pfam" id="PF01546">
    <property type="entry name" value="Peptidase_M20"/>
    <property type="match status" value="1"/>
</dbReference>
<dbReference type="PANTHER" id="PTHR11014">
    <property type="entry name" value="PEPTIDASE M20 FAMILY MEMBER"/>
    <property type="match status" value="1"/>
</dbReference>
<dbReference type="SUPFAM" id="SSF53187">
    <property type="entry name" value="Zn-dependent exopeptidases"/>
    <property type="match status" value="1"/>
</dbReference>
<proteinExistence type="predicted"/>
<accession>A0A6I6EWK9</accession>
<dbReference type="Gene3D" id="3.40.630.10">
    <property type="entry name" value="Zn peptidases"/>
    <property type="match status" value="1"/>
</dbReference>
<protein>
    <submittedName>
        <fullName evidence="3">Amidohydrolase</fullName>
    </submittedName>
</protein>
<dbReference type="GO" id="GO:0046872">
    <property type="term" value="F:metal ion binding"/>
    <property type="evidence" value="ECO:0007669"/>
    <property type="project" value="UniProtKB-KW"/>
</dbReference>
<keyword evidence="1" id="KW-0479">Metal-binding</keyword>
<dbReference type="SUPFAM" id="SSF55031">
    <property type="entry name" value="Bacterial exopeptidase dimerisation domain"/>
    <property type="match status" value="1"/>
</dbReference>
<feature type="binding site" evidence="1">
    <location>
        <position position="137"/>
    </location>
    <ligand>
        <name>Mn(2+)</name>
        <dbReference type="ChEBI" id="CHEBI:29035"/>
        <label>2</label>
    </ligand>
</feature>
<dbReference type="InterPro" id="IPR002933">
    <property type="entry name" value="Peptidase_M20"/>
</dbReference>
<dbReference type="EMBL" id="CP046522">
    <property type="protein sequence ID" value="QGU94591.1"/>
    <property type="molecule type" value="Genomic_DNA"/>
</dbReference>
<evidence type="ECO:0000256" key="1">
    <source>
        <dbReference type="PIRSR" id="PIRSR005962-1"/>
    </source>
</evidence>
<feature type="binding site" evidence="1">
    <location>
        <position position="162"/>
    </location>
    <ligand>
        <name>Mn(2+)</name>
        <dbReference type="ChEBI" id="CHEBI:29035"/>
        <label>2</label>
    </ligand>
</feature>
<organism evidence="3 4">
    <name type="scientific">Clostridium bovifaecis</name>
    <dbReference type="NCBI Taxonomy" id="2184719"/>
    <lineage>
        <taxon>Bacteria</taxon>
        <taxon>Bacillati</taxon>
        <taxon>Bacillota</taxon>
        <taxon>Clostridia</taxon>
        <taxon>Eubacteriales</taxon>
        <taxon>Clostridiaceae</taxon>
        <taxon>Clostridium</taxon>
    </lineage>
</organism>